<evidence type="ECO:0000313" key="5">
    <source>
        <dbReference type="EMBL" id="NWY00520.1"/>
    </source>
</evidence>
<organism evidence="5 6">
    <name type="scientific">Nothoprocta ornata</name>
    <dbReference type="NCBI Taxonomy" id="83376"/>
    <lineage>
        <taxon>Eukaryota</taxon>
        <taxon>Metazoa</taxon>
        <taxon>Chordata</taxon>
        <taxon>Craniata</taxon>
        <taxon>Vertebrata</taxon>
        <taxon>Euteleostomi</taxon>
        <taxon>Archelosauria</taxon>
        <taxon>Archosauria</taxon>
        <taxon>Dinosauria</taxon>
        <taxon>Saurischia</taxon>
        <taxon>Theropoda</taxon>
        <taxon>Coelurosauria</taxon>
        <taxon>Aves</taxon>
        <taxon>Palaeognathae</taxon>
        <taxon>Tinamiformes</taxon>
        <taxon>Tinamidae</taxon>
        <taxon>Nothoprocta</taxon>
    </lineage>
</organism>
<dbReference type="PANTHER" id="PTHR24257">
    <property type="entry name" value="CHYMOTRYPSIN-LIKE ELASTASE FAMILY MEMBER"/>
    <property type="match status" value="1"/>
</dbReference>
<comment type="similarity">
    <text evidence="2">Belongs to the peptidase S1 family. CLIP subfamily.</text>
</comment>
<dbReference type="Pfam" id="PF00089">
    <property type="entry name" value="Trypsin"/>
    <property type="match status" value="1"/>
</dbReference>
<dbReference type="GO" id="GO:0004252">
    <property type="term" value="F:serine-type endopeptidase activity"/>
    <property type="evidence" value="ECO:0007669"/>
    <property type="project" value="InterPro"/>
</dbReference>
<dbReference type="InterPro" id="IPR050850">
    <property type="entry name" value="Peptidase_S1_Elastase_sf"/>
</dbReference>
<gene>
    <name evidence="5" type="primary">Cac3</name>
    <name evidence="5" type="ORF">NOTORN_R06197</name>
</gene>
<dbReference type="InterPro" id="IPR043504">
    <property type="entry name" value="Peptidase_S1_PA_chymotrypsin"/>
</dbReference>
<proteinExistence type="inferred from homology"/>
<dbReference type="Gene3D" id="2.40.10.10">
    <property type="entry name" value="Trypsin-like serine proteases"/>
    <property type="match status" value="2"/>
</dbReference>
<keyword evidence="3" id="KW-0645">Protease</keyword>
<dbReference type="EMBL" id="VZSH01000067">
    <property type="protein sequence ID" value="NWY00520.1"/>
    <property type="molecule type" value="Genomic_DNA"/>
</dbReference>
<accession>A0A7K7AXR6</accession>
<dbReference type="FunFam" id="2.40.10.10:FF:000002">
    <property type="entry name" value="Transmembrane protease serine"/>
    <property type="match status" value="1"/>
</dbReference>
<feature type="domain" description="Peptidase S1" evidence="4">
    <location>
        <begin position="1"/>
        <end position="227"/>
    </location>
</feature>
<evidence type="ECO:0000256" key="2">
    <source>
        <dbReference type="ARBA" id="ARBA00024195"/>
    </source>
</evidence>
<dbReference type="PRINTS" id="PR00722">
    <property type="entry name" value="CHYMOTRYPSIN"/>
</dbReference>
<dbReference type="Proteomes" id="UP000531938">
    <property type="component" value="Unassembled WGS sequence"/>
</dbReference>
<sequence length="230" mass="24573">QISLQYERDGTFRHTCGGTLIAPQWVLTAAHCISSSLTYEVVLGAHDLAVPAGTEQRIPVRSEDIFVHPKWRSFCVACGNDIALLKLSRGAVLQRGVQSGRLPPAGNVLPDDYPCYLSGWGRLSTGGPLPDTLQQALLPVVAHERCTQPDWWGALTVRSTMICAGGGEQAGCNGDSGGPLNCPTADGGWEVHGVASFVSSLGCNAPKKPTVFTRVSAFKDWIDEVSAWGW</sequence>
<evidence type="ECO:0000259" key="4">
    <source>
        <dbReference type="PROSITE" id="PS50240"/>
    </source>
</evidence>
<dbReference type="InterPro" id="IPR009003">
    <property type="entry name" value="Peptidase_S1_PA"/>
</dbReference>
<dbReference type="GO" id="GO:0005615">
    <property type="term" value="C:extracellular space"/>
    <property type="evidence" value="ECO:0007669"/>
    <property type="project" value="TreeGrafter"/>
</dbReference>
<dbReference type="GO" id="GO:0006508">
    <property type="term" value="P:proteolysis"/>
    <property type="evidence" value="ECO:0007669"/>
    <property type="project" value="UniProtKB-KW"/>
</dbReference>
<reference evidence="5 6" key="1">
    <citation type="submission" date="2019-09" db="EMBL/GenBank/DDBJ databases">
        <title>Bird 10,000 Genomes (B10K) Project - Family phase.</title>
        <authorList>
            <person name="Zhang G."/>
        </authorList>
    </citation>
    <scope>NUCLEOTIDE SEQUENCE [LARGE SCALE GENOMIC DNA]</scope>
    <source>
        <strain evidence="5">B10K-MSB-03</strain>
    </source>
</reference>
<dbReference type="PANTHER" id="PTHR24257:SF22">
    <property type="entry name" value="CHYMOTRYPSIN-LIKE ELASTASE FAMILY MEMBER 3B"/>
    <property type="match status" value="1"/>
</dbReference>
<dbReference type="AlphaFoldDB" id="A0A7K7AXR6"/>
<dbReference type="PROSITE" id="PS00134">
    <property type="entry name" value="TRYPSIN_HIS"/>
    <property type="match status" value="1"/>
</dbReference>
<dbReference type="InterPro" id="IPR018114">
    <property type="entry name" value="TRYPSIN_HIS"/>
</dbReference>
<keyword evidence="1" id="KW-1015">Disulfide bond</keyword>
<feature type="non-terminal residue" evidence="5">
    <location>
        <position position="1"/>
    </location>
</feature>
<keyword evidence="6" id="KW-1185">Reference proteome</keyword>
<dbReference type="InterPro" id="IPR033116">
    <property type="entry name" value="TRYPSIN_SER"/>
</dbReference>
<dbReference type="InterPro" id="IPR001254">
    <property type="entry name" value="Trypsin_dom"/>
</dbReference>
<keyword evidence="3" id="KW-0378">Hydrolase</keyword>
<dbReference type="FunFam" id="2.40.10.10:FF:000004">
    <property type="entry name" value="Tryptase gamma 1"/>
    <property type="match status" value="1"/>
</dbReference>
<protein>
    <submittedName>
        <fullName evidence="5">CAC3 Proproteinase</fullName>
    </submittedName>
</protein>
<keyword evidence="3" id="KW-0720">Serine protease</keyword>
<feature type="non-terminal residue" evidence="5">
    <location>
        <position position="230"/>
    </location>
</feature>
<dbReference type="PROSITE" id="PS50240">
    <property type="entry name" value="TRYPSIN_DOM"/>
    <property type="match status" value="1"/>
</dbReference>
<dbReference type="PROSITE" id="PS00135">
    <property type="entry name" value="TRYPSIN_SER"/>
    <property type="match status" value="1"/>
</dbReference>
<comment type="caution">
    <text evidence="5">The sequence shown here is derived from an EMBL/GenBank/DDBJ whole genome shotgun (WGS) entry which is preliminary data.</text>
</comment>
<evidence type="ECO:0000256" key="1">
    <source>
        <dbReference type="ARBA" id="ARBA00023157"/>
    </source>
</evidence>
<evidence type="ECO:0000256" key="3">
    <source>
        <dbReference type="RuleBase" id="RU363034"/>
    </source>
</evidence>
<name>A0A7K7AXR6_9AVES</name>
<dbReference type="CDD" id="cd00190">
    <property type="entry name" value="Tryp_SPc"/>
    <property type="match status" value="1"/>
</dbReference>
<dbReference type="SMART" id="SM00020">
    <property type="entry name" value="Tryp_SPc"/>
    <property type="match status" value="1"/>
</dbReference>
<dbReference type="InterPro" id="IPR001314">
    <property type="entry name" value="Peptidase_S1A"/>
</dbReference>
<evidence type="ECO:0000313" key="6">
    <source>
        <dbReference type="Proteomes" id="UP000531938"/>
    </source>
</evidence>
<dbReference type="SUPFAM" id="SSF50494">
    <property type="entry name" value="Trypsin-like serine proteases"/>
    <property type="match status" value="1"/>
</dbReference>